<feature type="domain" description="PLD phosphodiesterase" evidence="14">
    <location>
        <begin position="382"/>
        <end position="409"/>
    </location>
</feature>
<comment type="similarity">
    <text evidence="12">Belongs to the phospholipase D family. Cardiolipin synthase subfamily.</text>
</comment>
<dbReference type="CDD" id="cd09112">
    <property type="entry name" value="PLDc_CLS_2"/>
    <property type="match status" value="1"/>
</dbReference>
<evidence type="ECO:0000256" key="10">
    <source>
        <dbReference type="ARBA" id="ARBA00023209"/>
    </source>
</evidence>
<feature type="active site" evidence="12">
    <location>
        <position position="209"/>
    </location>
</feature>
<evidence type="ECO:0000256" key="13">
    <source>
        <dbReference type="NCBIfam" id="TIGR04265"/>
    </source>
</evidence>
<dbReference type="EMBL" id="FNTB01000001">
    <property type="protein sequence ID" value="SEC62986.1"/>
    <property type="molecule type" value="Genomic_DNA"/>
</dbReference>
<reference evidence="15 16" key="1">
    <citation type="submission" date="2016-10" db="EMBL/GenBank/DDBJ databases">
        <authorList>
            <person name="de Groot N.N."/>
        </authorList>
    </citation>
    <scope>NUCLEOTIDE SEQUENCE [LARGE SCALE GENOMIC DNA]</scope>
    <source>
        <strain evidence="15 16">MAR_2009_71</strain>
    </source>
</reference>
<feature type="active site" evidence="12">
    <location>
        <position position="394"/>
    </location>
</feature>
<evidence type="ECO:0000256" key="9">
    <source>
        <dbReference type="ARBA" id="ARBA00023136"/>
    </source>
</evidence>
<feature type="active site" evidence="12">
    <location>
        <position position="389"/>
    </location>
</feature>
<dbReference type="PANTHER" id="PTHR21248:SF22">
    <property type="entry name" value="PHOSPHOLIPASE D"/>
    <property type="match status" value="1"/>
</dbReference>
<dbReference type="GO" id="GO:0032049">
    <property type="term" value="P:cardiolipin biosynthetic process"/>
    <property type="evidence" value="ECO:0007669"/>
    <property type="project" value="UniProtKB-UniRule"/>
</dbReference>
<keyword evidence="2 12" id="KW-1003">Cell membrane</keyword>
<dbReference type="Proteomes" id="UP000183038">
    <property type="component" value="Unassembled WGS sequence"/>
</dbReference>
<dbReference type="SUPFAM" id="SSF56024">
    <property type="entry name" value="Phospholipase D/nuclease"/>
    <property type="match status" value="2"/>
</dbReference>
<evidence type="ECO:0000256" key="3">
    <source>
        <dbReference type="ARBA" id="ARBA00022516"/>
    </source>
</evidence>
<feature type="active site" evidence="12">
    <location>
        <position position="216"/>
    </location>
</feature>
<keyword evidence="8 12" id="KW-0443">Lipid metabolism</keyword>
<organism evidence="15 16">
    <name type="scientific">Maribacter dokdonensis</name>
    <dbReference type="NCBI Taxonomy" id="320912"/>
    <lineage>
        <taxon>Bacteria</taxon>
        <taxon>Pseudomonadati</taxon>
        <taxon>Bacteroidota</taxon>
        <taxon>Flavobacteriia</taxon>
        <taxon>Flavobacteriales</taxon>
        <taxon>Flavobacteriaceae</taxon>
        <taxon>Maribacter</taxon>
    </lineage>
</organism>
<dbReference type="Pfam" id="PF13091">
    <property type="entry name" value="PLDc_2"/>
    <property type="match status" value="2"/>
</dbReference>
<proteinExistence type="inferred from homology"/>
<keyword evidence="10 12" id="KW-0594">Phospholipid biosynthesis</keyword>
<evidence type="ECO:0000256" key="2">
    <source>
        <dbReference type="ARBA" id="ARBA00022475"/>
    </source>
</evidence>
<dbReference type="EC" id="2.7.8.-" evidence="12 13"/>
<feature type="active site" evidence="12">
    <location>
        <position position="211"/>
    </location>
</feature>
<dbReference type="NCBIfam" id="TIGR04265">
    <property type="entry name" value="bac_cardiolipin"/>
    <property type="match status" value="1"/>
</dbReference>
<sequence>MWTSIFIGIYVVVAFSIVLSILLYGAKPTKSLAWLLAIFALPIGGIFLYLLLGRNRRRYKLIELEKDLFNKQPKPSHQHVNEFNGRYKKLMALNYRNSHFPPTTGNDLTILKDGKTTFETIFYALECATKRIHIQYYIFEEGDLASRLLELFEKKIAEGVVIRLIYDGIGSFSLSKKYLKELIKIGVEVYSFLPFKFGRYFYSLNFRNHRKIIVIDGEIAFTGGINISDKYLKGQVGLGKWHDMHLKLIGAAATQLDQVFMTDWYLVSTKLLQPIQIPEKTKELVVQNEMVQIVAGGPDDDFPALEQTYFTIINMAKEYVYITNPYIIPGQALIRALQTAALSGVDVRLLVSENADNKVVSWSVHSYFELFLKAGIKIYLFPDGFLHSKIMVSDDAVSSIGTANLDDRSFEQNYEVNAIMYHKHMAELLKEDFLQDCSISNELIYEEYIKRKWTKKLQEGIGRVLSPLF</sequence>
<dbReference type="HAMAP" id="MF_01916">
    <property type="entry name" value="Cardiolipin_synth_Cls"/>
    <property type="match status" value="1"/>
</dbReference>
<protein>
    <recommendedName>
        <fullName evidence="12 13">Cardiolipin synthase</fullName>
        <shortName evidence="12">CL synthase</shortName>
        <ecNumber evidence="12 13">2.7.8.-</ecNumber>
    </recommendedName>
</protein>
<feature type="transmembrane region" description="Helical" evidence="12">
    <location>
        <begin position="32"/>
        <end position="52"/>
    </location>
</feature>
<keyword evidence="11 12" id="KW-1208">Phospholipid metabolism</keyword>
<evidence type="ECO:0000256" key="8">
    <source>
        <dbReference type="ARBA" id="ARBA00023098"/>
    </source>
</evidence>
<dbReference type="OrthoDB" id="9762009at2"/>
<keyword evidence="5 12" id="KW-0812">Transmembrane</keyword>
<keyword evidence="7 12" id="KW-1133">Transmembrane helix</keyword>
<dbReference type="AlphaFoldDB" id="A0A1H4U2L0"/>
<evidence type="ECO:0000256" key="4">
    <source>
        <dbReference type="ARBA" id="ARBA00022679"/>
    </source>
</evidence>
<keyword evidence="4 12" id="KW-0808">Transferase</keyword>
<gene>
    <name evidence="15" type="ORF">SAMN05192540_3658</name>
</gene>
<dbReference type="GO" id="GO:0005886">
    <property type="term" value="C:plasma membrane"/>
    <property type="evidence" value="ECO:0007669"/>
    <property type="project" value="UniProtKB-SubCell"/>
</dbReference>
<evidence type="ECO:0000256" key="5">
    <source>
        <dbReference type="ARBA" id="ARBA00022692"/>
    </source>
</evidence>
<evidence type="ECO:0000256" key="6">
    <source>
        <dbReference type="ARBA" id="ARBA00022737"/>
    </source>
</evidence>
<feature type="active site" evidence="12">
    <location>
        <position position="387"/>
    </location>
</feature>
<dbReference type="SMART" id="SM00155">
    <property type="entry name" value="PLDc"/>
    <property type="match status" value="2"/>
</dbReference>
<dbReference type="CDD" id="cd09110">
    <property type="entry name" value="PLDc_CLS_1"/>
    <property type="match status" value="1"/>
</dbReference>
<dbReference type="GO" id="GO:0008808">
    <property type="term" value="F:cardiolipin synthase activity"/>
    <property type="evidence" value="ECO:0007669"/>
    <property type="project" value="UniProtKB-UniRule"/>
</dbReference>
<evidence type="ECO:0000259" key="14">
    <source>
        <dbReference type="PROSITE" id="PS50035"/>
    </source>
</evidence>
<keyword evidence="3 12" id="KW-0444">Lipid biosynthesis</keyword>
<keyword evidence="9 12" id="KW-0472">Membrane</keyword>
<dbReference type="Pfam" id="PF13396">
    <property type="entry name" value="PLDc_N"/>
    <property type="match status" value="1"/>
</dbReference>
<keyword evidence="6" id="KW-0677">Repeat</keyword>
<dbReference type="PROSITE" id="PS50035">
    <property type="entry name" value="PLD"/>
    <property type="match status" value="2"/>
</dbReference>
<evidence type="ECO:0000256" key="1">
    <source>
        <dbReference type="ARBA" id="ARBA00004651"/>
    </source>
</evidence>
<name>A0A1H4U2L0_9FLAO</name>
<evidence type="ECO:0000256" key="11">
    <source>
        <dbReference type="ARBA" id="ARBA00023264"/>
    </source>
</evidence>
<evidence type="ECO:0000313" key="16">
    <source>
        <dbReference type="Proteomes" id="UP000183038"/>
    </source>
</evidence>
<dbReference type="PANTHER" id="PTHR21248">
    <property type="entry name" value="CARDIOLIPIN SYNTHASE"/>
    <property type="match status" value="1"/>
</dbReference>
<dbReference type="InterPro" id="IPR022924">
    <property type="entry name" value="Cardiolipin_synthase"/>
</dbReference>
<dbReference type="InterPro" id="IPR001736">
    <property type="entry name" value="PLipase_D/transphosphatidylase"/>
</dbReference>
<comment type="function">
    <text evidence="12">Catalyzes the reversible phosphatidyl group transfer from one phosphatidylglycerol molecule to another to form cardiolipin (CL) (diphosphatidylglycerol) and glycerol.</text>
</comment>
<evidence type="ECO:0000256" key="7">
    <source>
        <dbReference type="ARBA" id="ARBA00022989"/>
    </source>
</evidence>
<feature type="transmembrane region" description="Helical" evidence="12">
    <location>
        <begin position="7"/>
        <end position="26"/>
    </location>
</feature>
<comment type="subcellular location">
    <subcellularLocation>
        <location evidence="1 12">Cell membrane</location>
        <topology evidence="1 12">Multi-pass membrane protein</topology>
    </subcellularLocation>
</comment>
<dbReference type="Gene3D" id="3.30.870.10">
    <property type="entry name" value="Endonuclease Chain A"/>
    <property type="match status" value="2"/>
</dbReference>
<dbReference type="RefSeq" id="WP_074674384.1">
    <property type="nucleotide sequence ID" value="NZ_FNTB01000001.1"/>
</dbReference>
<accession>A0A1H4U2L0</accession>
<evidence type="ECO:0000313" key="15">
    <source>
        <dbReference type="EMBL" id="SEC62986.1"/>
    </source>
</evidence>
<dbReference type="InterPro" id="IPR027379">
    <property type="entry name" value="CLS_N"/>
</dbReference>
<dbReference type="InterPro" id="IPR030874">
    <property type="entry name" value="Cardiolipin_synth_Firmi"/>
</dbReference>
<dbReference type="InterPro" id="IPR025202">
    <property type="entry name" value="PLD-like_dom"/>
</dbReference>
<comment type="catalytic activity">
    <reaction evidence="12">
        <text>2 a 1,2-diacyl-sn-glycero-3-phospho-(1'-sn-glycerol) = a cardiolipin + glycerol</text>
        <dbReference type="Rhea" id="RHEA:31451"/>
        <dbReference type="ChEBI" id="CHEBI:17754"/>
        <dbReference type="ChEBI" id="CHEBI:62237"/>
        <dbReference type="ChEBI" id="CHEBI:64716"/>
    </reaction>
</comment>
<feature type="domain" description="PLD phosphodiesterase" evidence="14">
    <location>
        <begin position="204"/>
        <end position="231"/>
    </location>
</feature>
<evidence type="ECO:0000256" key="12">
    <source>
        <dbReference type="HAMAP-Rule" id="MF_01916"/>
    </source>
</evidence>